<dbReference type="HAMAP" id="MF_01350">
    <property type="entry name" value="NDH1_NuoH"/>
    <property type="match status" value="1"/>
</dbReference>
<dbReference type="PROSITE" id="PS00668">
    <property type="entry name" value="COMPLEX1_ND1_2"/>
    <property type="match status" value="1"/>
</dbReference>
<evidence type="ECO:0000256" key="4">
    <source>
        <dbReference type="ARBA" id="ARBA00023136"/>
    </source>
</evidence>
<reference evidence="6" key="1">
    <citation type="submission" date="2015-10" db="EMBL/GenBank/DDBJ databases">
        <authorList>
            <person name="Gilbert D.G."/>
        </authorList>
    </citation>
    <scope>NUCLEOTIDE SEQUENCE</scope>
</reference>
<proteinExistence type="inferred from homology"/>
<dbReference type="NCBIfam" id="NF004741">
    <property type="entry name" value="PRK06076.1-2"/>
    <property type="match status" value="1"/>
</dbReference>
<dbReference type="Pfam" id="PF00146">
    <property type="entry name" value="NADHdh"/>
    <property type="match status" value="1"/>
</dbReference>
<feature type="transmembrane region" description="Helical" evidence="5">
    <location>
        <begin position="268"/>
        <end position="287"/>
    </location>
</feature>
<feature type="transmembrane region" description="Helical" evidence="5">
    <location>
        <begin position="135"/>
        <end position="155"/>
    </location>
</feature>
<feature type="transmembrane region" description="Helical" evidence="5">
    <location>
        <begin position="299"/>
        <end position="321"/>
    </location>
</feature>
<feature type="transmembrane region" description="Helical" evidence="5">
    <location>
        <begin position="176"/>
        <end position="195"/>
    </location>
</feature>
<evidence type="ECO:0000256" key="5">
    <source>
        <dbReference type="SAM" id="Phobius"/>
    </source>
</evidence>
<protein>
    <submittedName>
        <fullName evidence="6">NADH-ubiquinone oxidoreductase chain H</fullName>
        <ecNumber evidence="6">1.6.5.3</ecNumber>
    </submittedName>
</protein>
<keyword evidence="3 5" id="KW-1133">Transmembrane helix</keyword>
<feature type="transmembrane region" description="Helical" evidence="5">
    <location>
        <begin position="102"/>
        <end position="123"/>
    </location>
</feature>
<keyword evidence="6" id="KW-0830">Ubiquinone</keyword>
<feature type="transmembrane region" description="Helical" evidence="5">
    <location>
        <begin position="333"/>
        <end position="355"/>
    </location>
</feature>
<dbReference type="EC" id="1.6.5.3" evidence="6"/>
<name>A0A160VKF6_9ZZZZ</name>
<evidence type="ECO:0000313" key="6">
    <source>
        <dbReference type="EMBL" id="CUV09904.1"/>
    </source>
</evidence>
<sequence>MTVDFIFNLLNQFFTSLAGSESLLLVAMLLPCVVLFGFITIYALVVIYTELKVSSFIQDKVGPMGQGVGLHAGKWGLLQPIADALKLLSKEDIIPSSADSPLFVLAPFMIFVGAFISFVALPFGDSIIIADLNIGIFYILGVGSLSVISLILAGWSSNNKWSLYGGMRSAAQIVSYEIPAGISLITVIMLAGTLNMHEIITYQQGGIFNWILFDNPFIPVAFVIYFFSALAETNRTPFDLPESESELVAGFVTEYSGMRYAFFFLSEYANMFVVSAVAATGFLGGWQSPFPNALNSTGWGVFWMMGKTFFLIFIMIWIRWTVPRLRVDQLMNVCWKVFLPIGLVNIFGVAIWTVLFG</sequence>
<feature type="transmembrane region" description="Helical" evidence="5">
    <location>
        <begin position="23"/>
        <end position="48"/>
    </location>
</feature>
<dbReference type="GO" id="GO:0003954">
    <property type="term" value="F:NADH dehydrogenase activity"/>
    <property type="evidence" value="ECO:0007669"/>
    <property type="project" value="TreeGrafter"/>
</dbReference>
<keyword evidence="6" id="KW-0560">Oxidoreductase</keyword>
<dbReference type="GO" id="GO:0009060">
    <property type="term" value="P:aerobic respiration"/>
    <property type="evidence" value="ECO:0007669"/>
    <property type="project" value="TreeGrafter"/>
</dbReference>
<dbReference type="InterPro" id="IPR001694">
    <property type="entry name" value="NADH_UbQ_OxRdtase_su1/FPO"/>
</dbReference>
<evidence type="ECO:0000256" key="2">
    <source>
        <dbReference type="ARBA" id="ARBA00022692"/>
    </source>
</evidence>
<organism evidence="6">
    <name type="scientific">hydrothermal vent metagenome</name>
    <dbReference type="NCBI Taxonomy" id="652676"/>
    <lineage>
        <taxon>unclassified sequences</taxon>
        <taxon>metagenomes</taxon>
        <taxon>ecological metagenomes</taxon>
    </lineage>
</organism>
<dbReference type="GO" id="GO:0016020">
    <property type="term" value="C:membrane"/>
    <property type="evidence" value="ECO:0007669"/>
    <property type="project" value="UniProtKB-SubCell"/>
</dbReference>
<dbReference type="InterPro" id="IPR018086">
    <property type="entry name" value="NADH_UbQ_OxRdtase_su1_CS"/>
</dbReference>
<evidence type="ECO:0000256" key="3">
    <source>
        <dbReference type="ARBA" id="ARBA00022989"/>
    </source>
</evidence>
<feature type="transmembrane region" description="Helical" evidence="5">
    <location>
        <begin position="207"/>
        <end position="227"/>
    </location>
</feature>
<comment type="subcellular location">
    <subcellularLocation>
        <location evidence="1">Membrane</location>
        <topology evidence="1">Multi-pass membrane protein</topology>
    </subcellularLocation>
</comment>
<keyword evidence="2 5" id="KW-0812">Transmembrane</keyword>
<accession>A0A160VKF6</accession>
<evidence type="ECO:0000256" key="1">
    <source>
        <dbReference type="ARBA" id="ARBA00004141"/>
    </source>
</evidence>
<gene>
    <name evidence="6" type="ORF">MGWOODY_Mmi1417</name>
</gene>
<dbReference type="EMBL" id="FAXC01000320">
    <property type="protein sequence ID" value="CUV09904.1"/>
    <property type="molecule type" value="Genomic_DNA"/>
</dbReference>
<dbReference type="PANTHER" id="PTHR11432:SF3">
    <property type="entry name" value="NADH-UBIQUINONE OXIDOREDUCTASE CHAIN 1"/>
    <property type="match status" value="1"/>
</dbReference>
<dbReference type="PANTHER" id="PTHR11432">
    <property type="entry name" value="NADH DEHYDROGENASE SUBUNIT 1"/>
    <property type="match status" value="1"/>
</dbReference>
<dbReference type="PROSITE" id="PS00667">
    <property type="entry name" value="COMPLEX1_ND1_1"/>
    <property type="match status" value="1"/>
</dbReference>
<dbReference type="AlphaFoldDB" id="A0A160VKF6"/>
<keyword evidence="4 5" id="KW-0472">Membrane</keyword>